<protein>
    <submittedName>
        <fullName evidence="2">Uncharacterized protein</fullName>
    </submittedName>
</protein>
<sequence>MVTTSPSPVKEEKRAGSAERERGFRVVVVSSHGFAVVDPCMAEEREPEEKCEAQPPPCLCPAEKQLHYCRKTPWSSENRNCRY</sequence>
<comment type="caution">
    <text evidence="2">The sequence shown here is derived from an EMBL/GenBank/DDBJ whole genome shotgun (WGS) entry which is preliminary data.</text>
</comment>
<evidence type="ECO:0000313" key="3">
    <source>
        <dbReference type="Proteomes" id="UP001341840"/>
    </source>
</evidence>
<name>A0ABU6YCP2_9FABA</name>
<evidence type="ECO:0000313" key="2">
    <source>
        <dbReference type="EMBL" id="MED6207161.1"/>
    </source>
</evidence>
<evidence type="ECO:0000256" key="1">
    <source>
        <dbReference type="SAM" id="MobiDB-lite"/>
    </source>
</evidence>
<feature type="compositionally biased region" description="Basic and acidic residues" evidence="1">
    <location>
        <begin position="9"/>
        <end position="21"/>
    </location>
</feature>
<feature type="region of interest" description="Disordered" evidence="1">
    <location>
        <begin position="1"/>
        <end position="21"/>
    </location>
</feature>
<dbReference type="EMBL" id="JASCZI010241805">
    <property type="protein sequence ID" value="MED6207161.1"/>
    <property type="molecule type" value="Genomic_DNA"/>
</dbReference>
<accession>A0ABU6YCP2</accession>
<dbReference type="Proteomes" id="UP001341840">
    <property type="component" value="Unassembled WGS sequence"/>
</dbReference>
<keyword evidence="3" id="KW-1185">Reference proteome</keyword>
<reference evidence="2 3" key="1">
    <citation type="journal article" date="2023" name="Plants (Basel)">
        <title>Bridging the Gap: Combining Genomics and Transcriptomics Approaches to Understand Stylosanthes scabra, an Orphan Legume from the Brazilian Caatinga.</title>
        <authorList>
            <person name="Ferreira-Neto J.R.C."/>
            <person name="da Silva M.D."/>
            <person name="Binneck E."/>
            <person name="de Melo N.F."/>
            <person name="da Silva R.H."/>
            <person name="de Melo A.L.T.M."/>
            <person name="Pandolfi V."/>
            <person name="Bustamante F.O."/>
            <person name="Brasileiro-Vidal A.C."/>
            <person name="Benko-Iseppon A.M."/>
        </authorList>
    </citation>
    <scope>NUCLEOTIDE SEQUENCE [LARGE SCALE GENOMIC DNA]</scope>
    <source>
        <tissue evidence="2">Leaves</tissue>
    </source>
</reference>
<organism evidence="2 3">
    <name type="scientific">Stylosanthes scabra</name>
    <dbReference type="NCBI Taxonomy" id="79078"/>
    <lineage>
        <taxon>Eukaryota</taxon>
        <taxon>Viridiplantae</taxon>
        <taxon>Streptophyta</taxon>
        <taxon>Embryophyta</taxon>
        <taxon>Tracheophyta</taxon>
        <taxon>Spermatophyta</taxon>
        <taxon>Magnoliopsida</taxon>
        <taxon>eudicotyledons</taxon>
        <taxon>Gunneridae</taxon>
        <taxon>Pentapetalae</taxon>
        <taxon>rosids</taxon>
        <taxon>fabids</taxon>
        <taxon>Fabales</taxon>
        <taxon>Fabaceae</taxon>
        <taxon>Papilionoideae</taxon>
        <taxon>50 kb inversion clade</taxon>
        <taxon>dalbergioids sensu lato</taxon>
        <taxon>Dalbergieae</taxon>
        <taxon>Pterocarpus clade</taxon>
        <taxon>Stylosanthes</taxon>
    </lineage>
</organism>
<gene>
    <name evidence="2" type="ORF">PIB30_033261</name>
</gene>
<proteinExistence type="predicted"/>